<dbReference type="Proteomes" id="UP000435187">
    <property type="component" value="Unassembled WGS sequence"/>
</dbReference>
<dbReference type="RefSeq" id="WP_163578556.1">
    <property type="nucleotide sequence ID" value="NZ_JBHUMW010000056.1"/>
</dbReference>
<keyword evidence="2" id="KW-1185">Reference proteome</keyword>
<protein>
    <submittedName>
        <fullName evidence="1">Uncharacterized protein</fullName>
    </submittedName>
</protein>
<evidence type="ECO:0000313" key="1">
    <source>
        <dbReference type="EMBL" id="MRI66353.1"/>
    </source>
</evidence>
<proteinExistence type="predicted"/>
<accession>A0A6N7QW62</accession>
<evidence type="ECO:0000313" key="2">
    <source>
        <dbReference type="Proteomes" id="UP000435187"/>
    </source>
</evidence>
<reference evidence="1 2" key="1">
    <citation type="submission" date="2019-10" db="EMBL/GenBank/DDBJ databases">
        <title>Gracilibacillus salitolerans sp. nov., a moderate halophile isolated from a saline soil in northwest China.</title>
        <authorList>
            <person name="Gan L."/>
        </authorList>
    </citation>
    <scope>NUCLEOTIDE SEQUENCE [LARGE SCALE GENOMIC DNA]</scope>
    <source>
        <strain evidence="1 2">TP2-8</strain>
    </source>
</reference>
<dbReference type="EMBL" id="WJEE01000014">
    <property type="protein sequence ID" value="MRI66353.1"/>
    <property type="molecule type" value="Genomic_DNA"/>
</dbReference>
<sequence length="70" mass="8097">MIETVLGANLKRDEKKELKSHNVNTLYQETTPLSDILSRKKSPITQIADASKTRYTKDLEKLRRKALKKL</sequence>
<gene>
    <name evidence="1" type="ORF">GH885_08315</name>
</gene>
<organism evidence="1 2">
    <name type="scientific">Gracilibacillus thailandensis</name>
    <dbReference type="NCBI Taxonomy" id="563735"/>
    <lineage>
        <taxon>Bacteria</taxon>
        <taxon>Bacillati</taxon>
        <taxon>Bacillota</taxon>
        <taxon>Bacilli</taxon>
        <taxon>Bacillales</taxon>
        <taxon>Bacillaceae</taxon>
        <taxon>Gracilibacillus</taxon>
    </lineage>
</organism>
<dbReference type="AlphaFoldDB" id="A0A6N7QW62"/>
<name>A0A6N7QW62_9BACI</name>
<comment type="caution">
    <text evidence="1">The sequence shown here is derived from an EMBL/GenBank/DDBJ whole genome shotgun (WGS) entry which is preliminary data.</text>
</comment>